<proteinExistence type="predicted"/>
<name>A0ABD3RW36_9STRA</name>
<sequence length="246" mass="27897">MNSPPKHNTDKSAESFRELLARLGLPRGLLKSVLACYKSCYLTVRDSYVIVRHVDIGGCHGSHEIEKRDRVTRWQEIQECLSFHSHMAAKCWIRTKLWLVNEDDENGHKFSLCCGSPDDVPDEVSRLITALKHATLAQDQCPLSAQIHKITKIISEMAPALNAHDQKVTVVICTQGLPTNEHGISTRTIQHEFWNELIELSKVPVRTIIRLCTYDKGVSNAYKKMHGRIESMDVLDDYWGEVCMSG</sequence>
<organism evidence="1 2">
    <name type="scientific">Cyclostephanos tholiformis</name>
    <dbReference type="NCBI Taxonomy" id="382380"/>
    <lineage>
        <taxon>Eukaryota</taxon>
        <taxon>Sar</taxon>
        <taxon>Stramenopiles</taxon>
        <taxon>Ochrophyta</taxon>
        <taxon>Bacillariophyta</taxon>
        <taxon>Coscinodiscophyceae</taxon>
        <taxon>Thalassiosirophycidae</taxon>
        <taxon>Stephanodiscales</taxon>
        <taxon>Stephanodiscaceae</taxon>
        <taxon>Cyclostephanos</taxon>
    </lineage>
</organism>
<dbReference type="Proteomes" id="UP001530377">
    <property type="component" value="Unassembled WGS sequence"/>
</dbReference>
<evidence type="ECO:0000313" key="1">
    <source>
        <dbReference type="EMBL" id="KAL3816439.1"/>
    </source>
</evidence>
<keyword evidence="2" id="KW-1185">Reference proteome</keyword>
<evidence type="ECO:0000313" key="2">
    <source>
        <dbReference type="Proteomes" id="UP001530377"/>
    </source>
</evidence>
<reference evidence="1 2" key="1">
    <citation type="submission" date="2024-10" db="EMBL/GenBank/DDBJ databases">
        <title>Updated reference genomes for cyclostephanoid diatoms.</title>
        <authorList>
            <person name="Roberts W.R."/>
            <person name="Alverson A.J."/>
        </authorList>
    </citation>
    <scope>NUCLEOTIDE SEQUENCE [LARGE SCALE GENOMIC DNA]</scope>
    <source>
        <strain evidence="1 2">AJA228-03</strain>
    </source>
</reference>
<gene>
    <name evidence="1" type="ORF">ACHAXA_000089</name>
</gene>
<dbReference type="EMBL" id="JALLPB020000149">
    <property type="protein sequence ID" value="KAL3816439.1"/>
    <property type="molecule type" value="Genomic_DNA"/>
</dbReference>
<protein>
    <submittedName>
        <fullName evidence="1">Uncharacterized protein</fullName>
    </submittedName>
</protein>
<comment type="caution">
    <text evidence="1">The sequence shown here is derived from an EMBL/GenBank/DDBJ whole genome shotgun (WGS) entry which is preliminary data.</text>
</comment>
<accession>A0ABD3RW36</accession>
<dbReference type="AlphaFoldDB" id="A0ABD3RW36"/>